<sequence length="86" mass="10420">MNLTTPKRSKDSKNCLLTYKNYSWRCNSCTTQVNYDLHKNFYQYLLHLDQPHESRLTSRNLEETTLLVSNMLNKTIVYLRTYLYLY</sequence>
<protein>
    <submittedName>
        <fullName evidence="1">Uncharacterized protein</fullName>
    </submittedName>
</protein>
<accession>A0A3M7QDX9</accession>
<reference evidence="1 2" key="1">
    <citation type="journal article" date="2018" name="Sci. Rep.">
        <title>Genomic signatures of local adaptation to the degree of environmental predictability in rotifers.</title>
        <authorList>
            <person name="Franch-Gras L."/>
            <person name="Hahn C."/>
            <person name="Garcia-Roger E.M."/>
            <person name="Carmona M.J."/>
            <person name="Serra M."/>
            <person name="Gomez A."/>
        </authorList>
    </citation>
    <scope>NUCLEOTIDE SEQUENCE [LARGE SCALE GENOMIC DNA]</scope>
    <source>
        <strain evidence="1">HYR1</strain>
    </source>
</reference>
<dbReference type="AlphaFoldDB" id="A0A3M7QDX9"/>
<name>A0A3M7QDX9_BRAPC</name>
<evidence type="ECO:0000313" key="2">
    <source>
        <dbReference type="Proteomes" id="UP000276133"/>
    </source>
</evidence>
<dbReference type="Proteomes" id="UP000276133">
    <property type="component" value="Unassembled WGS sequence"/>
</dbReference>
<gene>
    <name evidence="1" type="ORF">BpHYR1_007869</name>
</gene>
<evidence type="ECO:0000313" key="1">
    <source>
        <dbReference type="EMBL" id="RNA09221.1"/>
    </source>
</evidence>
<organism evidence="1 2">
    <name type="scientific">Brachionus plicatilis</name>
    <name type="common">Marine rotifer</name>
    <name type="synonym">Brachionus muelleri</name>
    <dbReference type="NCBI Taxonomy" id="10195"/>
    <lineage>
        <taxon>Eukaryota</taxon>
        <taxon>Metazoa</taxon>
        <taxon>Spiralia</taxon>
        <taxon>Gnathifera</taxon>
        <taxon>Rotifera</taxon>
        <taxon>Eurotatoria</taxon>
        <taxon>Monogononta</taxon>
        <taxon>Pseudotrocha</taxon>
        <taxon>Ploima</taxon>
        <taxon>Brachionidae</taxon>
        <taxon>Brachionus</taxon>
    </lineage>
</organism>
<dbReference type="EMBL" id="REGN01006513">
    <property type="protein sequence ID" value="RNA09221.1"/>
    <property type="molecule type" value="Genomic_DNA"/>
</dbReference>
<proteinExistence type="predicted"/>
<comment type="caution">
    <text evidence="1">The sequence shown here is derived from an EMBL/GenBank/DDBJ whole genome shotgun (WGS) entry which is preliminary data.</text>
</comment>
<keyword evidence="2" id="KW-1185">Reference proteome</keyword>